<sequence>MTSSRHQSLLTPEHISAIEELQLRPDLLILRPDKGSGAVLMDRNDYEKKMESVLDDPSKFVREDNCDDPKELEQRISTEVQFLLEGHFINESTAHHLKPKGTQTPQLCGLPKLHKPGVPL</sequence>
<gene>
    <name evidence="1" type="ORF">FHB240107_LOCUS10329</name>
</gene>
<evidence type="ECO:0000313" key="1">
    <source>
        <dbReference type="EMBL" id="CAM0512638.1"/>
    </source>
</evidence>
<comment type="caution">
    <text evidence="1">The sequence shown here is derived from an EMBL/GenBank/DDBJ whole genome shotgun (WGS) entry which is preliminary data.</text>
</comment>
<keyword evidence="2" id="KW-1185">Reference proteome</keyword>
<evidence type="ECO:0000313" key="2">
    <source>
        <dbReference type="Proteomes" id="UP001189180"/>
    </source>
</evidence>
<dbReference type="Proteomes" id="UP001189180">
    <property type="component" value="Unassembled WGS sequence"/>
</dbReference>
<dbReference type="EMBL" id="CANUEZ050000223">
    <property type="protein sequence ID" value="CAM0512638.1"/>
    <property type="molecule type" value="Genomic_DNA"/>
</dbReference>
<reference evidence="1 2" key="1">
    <citation type="submission" date="2024-08" db="EMBL/GenBank/DDBJ databases">
        <authorList>
            <person name="Paterson S."/>
        </authorList>
    </citation>
    <scope>NUCLEOTIDE SEQUENCE [LARGE SCALE GENOMIC DNA]</scope>
</reference>
<accession>A0ABC9HGS6</accession>
<dbReference type="AlphaFoldDB" id="A0ABC9HGS6"/>
<organism evidence="1 2">
    <name type="scientific">Fasciola hepatica</name>
    <name type="common">Liver fluke</name>
    <dbReference type="NCBI Taxonomy" id="6192"/>
    <lineage>
        <taxon>Eukaryota</taxon>
        <taxon>Metazoa</taxon>
        <taxon>Spiralia</taxon>
        <taxon>Lophotrochozoa</taxon>
        <taxon>Platyhelminthes</taxon>
        <taxon>Trematoda</taxon>
        <taxon>Digenea</taxon>
        <taxon>Plagiorchiida</taxon>
        <taxon>Echinostomata</taxon>
        <taxon>Echinostomatoidea</taxon>
        <taxon>Fasciolidae</taxon>
        <taxon>Fasciola</taxon>
    </lineage>
</organism>
<protein>
    <submittedName>
        <fullName evidence="1">Uncharacterized protein</fullName>
    </submittedName>
</protein>
<proteinExistence type="predicted"/>
<name>A0ABC9HGS6_FASHE</name>